<dbReference type="AlphaFoldDB" id="A0A1V1P407"/>
<dbReference type="PROSITE" id="PS51257">
    <property type="entry name" value="PROKAR_LIPOPROTEIN"/>
    <property type="match status" value="1"/>
</dbReference>
<name>A0A1V1P407_9BACT</name>
<feature type="transmembrane region" description="Helical" evidence="1">
    <location>
        <begin position="15"/>
        <end position="33"/>
    </location>
</feature>
<evidence type="ECO:0000259" key="2">
    <source>
        <dbReference type="Pfam" id="PF17680"/>
    </source>
</evidence>
<keyword evidence="1" id="KW-1133">Transmembrane helix</keyword>
<organism evidence="3 4">
    <name type="scientific">Candidatus Magnetoglobus multicellularis str. Araruama</name>
    <dbReference type="NCBI Taxonomy" id="890399"/>
    <lineage>
        <taxon>Bacteria</taxon>
        <taxon>Pseudomonadati</taxon>
        <taxon>Thermodesulfobacteriota</taxon>
        <taxon>Desulfobacteria</taxon>
        <taxon>Desulfobacterales</taxon>
        <taxon>Desulfobacteraceae</taxon>
        <taxon>Candidatus Magnetoglobus</taxon>
    </lineage>
</organism>
<reference evidence="4" key="1">
    <citation type="submission" date="2012-11" db="EMBL/GenBank/DDBJ databases">
        <authorList>
            <person name="Lucero-Rivera Y.E."/>
            <person name="Tovar-Ramirez D."/>
        </authorList>
    </citation>
    <scope>NUCLEOTIDE SEQUENCE [LARGE SCALE GENOMIC DNA]</scope>
    <source>
        <strain evidence="4">Araruama</strain>
    </source>
</reference>
<dbReference type="Pfam" id="PF17680">
    <property type="entry name" value="FlgO"/>
    <property type="match status" value="1"/>
</dbReference>
<comment type="caution">
    <text evidence="3">The sequence shown here is derived from an EMBL/GenBank/DDBJ whole genome shotgun (WGS) entry which is preliminary data.</text>
</comment>
<gene>
    <name evidence="3" type="ORF">OMM_03805</name>
</gene>
<sequence>MSVNRQTCQLFLNSQWVYALSLCLILLLTAGCIHKLERVKVDQEPFSKIIKTSYAATDVLAEIMKKRDFDSNGTIIGSSLVNIDNLTESCSLGRVISEQMMGRMAQHGFKVIELKLRQDSIFIKKNEGEFLLSRELQNISENHHASAVLVGTYAISKYVVFVSVRMIRTSDNSVIASYDYQLPLDFITKSLI</sequence>
<keyword evidence="1" id="KW-0472">Membrane</keyword>
<dbReference type="EMBL" id="ATBP01000596">
    <property type="protein sequence ID" value="ETR69632.1"/>
    <property type="molecule type" value="Genomic_DNA"/>
</dbReference>
<evidence type="ECO:0000313" key="3">
    <source>
        <dbReference type="EMBL" id="ETR69632.1"/>
    </source>
</evidence>
<evidence type="ECO:0000313" key="4">
    <source>
        <dbReference type="Proteomes" id="UP000189670"/>
    </source>
</evidence>
<accession>A0A1V1P407</accession>
<dbReference type="Proteomes" id="UP000189670">
    <property type="component" value="Unassembled WGS sequence"/>
</dbReference>
<protein>
    <recommendedName>
        <fullName evidence="2">FlgO domain-containing protein</fullName>
    </recommendedName>
</protein>
<dbReference type="InterPro" id="IPR041215">
    <property type="entry name" value="FlgO_dom"/>
</dbReference>
<evidence type="ECO:0000256" key="1">
    <source>
        <dbReference type="SAM" id="Phobius"/>
    </source>
</evidence>
<feature type="domain" description="FlgO" evidence="2">
    <location>
        <begin position="55"/>
        <end position="185"/>
    </location>
</feature>
<proteinExistence type="predicted"/>
<keyword evidence="1" id="KW-0812">Transmembrane</keyword>